<feature type="region of interest" description="Disordered" evidence="1">
    <location>
        <begin position="1"/>
        <end position="68"/>
    </location>
</feature>
<accession>A0AAV1D6Y1</accession>
<evidence type="ECO:0000256" key="1">
    <source>
        <dbReference type="SAM" id="MobiDB-lite"/>
    </source>
</evidence>
<dbReference type="AlphaFoldDB" id="A0AAV1D6Y1"/>
<reference evidence="2" key="1">
    <citation type="submission" date="2023-03" db="EMBL/GenBank/DDBJ databases">
        <authorList>
            <person name="Julca I."/>
        </authorList>
    </citation>
    <scope>NUCLEOTIDE SEQUENCE</scope>
</reference>
<feature type="compositionally biased region" description="Basic and acidic residues" evidence="1">
    <location>
        <begin position="54"/>
        <end position="68"/>
    </location>
</feature>
<feature type="region of interest" description="Disordered" evidence="1">
    <location>
        <begin position="235"/>
        <end position="258"/>
    </location>
</feature>
<dbReference type="Proteomes" id="UP001161247">
    <property type="component" value="Chromosome 4"/>
</dbReference>
<dbReference type="EMBL" id="OX459121">
    <property type="protein sequence ID" value="CAI9102402.1"/>
    <property type="molecule type" value="Genomic_DNA"/>
</dbReference>
<evidence type="ECO:0000313" key="3">
    <source>
        <dbReference type="Proteomes" id="UP001161247"/>
    </source>
</evidence>
<sequence length="258" mass="29265">MKPTNRERSHRRAENVPKGSEAAGKRRRKRGCRRAELKDGKPAHARLTATTGREWSRRAEAAKPHSRDSCSTRNIKVQKAYWRTKIWTDESMDEIHDFKEKLMLAGGYDNEAKVSAIEIQTREYYIACKRCNKKVAEIDVPIIKVEDSKHVQSTRYRSSTAHVKNLGSQLTRYLDELEPGEVPEALYQLVVNDRLRRTMLISPFMMLNGSEGIGKGCGVDDKSVGGFTPCKKSASNNDGDDLLKHQAPKNEHEYAIHA</sequence>
<gene>
    <name evidence="2" type="ORF">OLC1_LOCUS11755</name>
</gene>
<feature type="compositionally biased region" description="Basic and acidic residues" evidence="1">
    <location>
        <begin position="33"/>
        <end position="42"/>
    </location>
</feature>
<keyword evidence="3" id="KW-1185">Reference proteome</keyword>
<feature type="compositionally biased region" description="Basic and acidic residues" evidence="1">
    <location>
        <begin position="241"/>
        <end position="258"/>
    </location>
</feature>
<protein>
    <submittedName>
        <fullName evidence="2">OLC1v1000665C1</fullName>
    </submittedName>
</protein>
<feature type="compositionally biased region" description="Basic and acidic residues" evidence="1">
    <location>
        <begin position="1"/>
        <end position="15"/>
    </location>
</feature>
<proteinExistence type="predicted"/>
<name>A0AAV1D6Y1_OLDCO</name>
<organism evidence="2 3">
    <name type="scientific">Oldenlandia corymbosa var. corymbosa</name>
    <dbReference type="NCBI Taxonomy" id="529605"/>
    <lineage>
        <taxon>Eukaryota</taxon>
        <taxon>Viridiplantae</taxon>
        <taxon>Streptophyta</taxon>
        <taxon>Embryophyta</taxon>
        <taxon>Tracheophyta</taxon>
        <taxon>Spermatophyta</taxon>
        <taxon>Magnoliopsida</taxon>
        <taxon>eudicotyledons</taxon>
        <taxon>Gunneridae</taxon>
        <taxon>Pentapetalae</taxon>
        <taxon>asterids</taxon>
        <taxon>lamiids</taxon>
        <taxon>Gentianales</taxon>
        <taxon>Rubiaceae</taxon>
        <taxon>Rubioideae</taxon>
        <taxon>Spermacoceae</taxon>
        <taxon>Hedyotis-Oldenlandia complex</taxon>
        <taxon>Oldenlandia</taxon>
    </lineage>
</organism>
<evidence type="ECO:0000313" key="2">
    <source>
        <dbReference type="EMBL" id="CAI9102402.1"/>
    </source>
</evidence>